<dbReference type="InterPro" id="IPR027417">
    <property type="entry name" value="P-loop_NTPase"/>
</dbReference>
<dbReference type="EMBL" id="BLAB01000001">
    <property type="protein sequence ID" value="GER92620.1"/>
    <property type="molecule type" value="Genomic_DNA"/>
</dbReference>
<dbReference type="PANTHER" id="PTHR43166">
    <property type="entry name" value="AMINO ACID IMPORT ATP-BINDING PROTEIN"/>
    <property type="match status" value="1"/>
</dbReference>
<comment type="similarity">
    <text evidence="2">Belongs to the ABC transporter superfamily.</text>
</comment>
<dbReference type="SUPFAM" id="SSF52540">
    <property type="entry name" value="P-loop containing nucleoside triphosphate hydrolases"/>
    <property type="match status" value="1"/>
</dbReference>
<keyword evidence="5" id="KW-0547">Nucleotide-binding</keyword>
<dbReference type="GO" id="GO:0005524">
    <property type="term" value="F:ATP binding"/>
    <property type="evidence" value="ECO:0007669"/>
    <property type="project" value="UniProtKB-KW"/>
</dbReference>
<accession>A0A5J4L1B5</accession>
<dbReference type="Gene3D" id="3.40.50.300">
    <property type="entry name" value="P-loop containing nucleotide triphosphate hydrolases"/>
    <property type="match status" value="1"/>
</dbReference>
<dbReference type="InterPro" id="IPR003593">
    <property type="entry name" value="AAA+_ATPase"/>
</dbReference>
<dbReference type="GO" id="GO:0015424">
    <property type="term" value="F:ABC-type amino acid transporter activity"/>
    <property type="evidence" value="ECO:0007669"/>
    <property type="project" value="InterPro"/>
</dbReference>
<feature type="domain" description="ABC transporter" evidence="9">
    <location>
        <begin position="2"/>
        <end position="245"/>
    </location>
</feature>
<keyword evidence="4" id="KW-1003">Cell membrane</keyword>
<protein>
    <submittedName>
        <fullName evidence="10">Amino acid ABC transporter ATP-binding protein</fullName>
    </submittedName>
</protein>
<gene>
    <name evidence="10" type="ORF">A45J_0338</name>
</gene>
<dbReference type="InterPro" id="IPR030679">
    <property type="entry name" value="ABC_ATPase_HisP-typ"/>
</dbReference>
<dbReference type="PANTHER" id="PTHR43166:SF9">
    <property type="entry name" value="GLUTAMATE_ASPARTATE IMPORT ATP-BINDING PROTEIN GLTL"/>
    <property type="match status" value="1"/>
</dbReference>
<evidence type="ECO:0000256" key="8">
    <source>
        <dbReference type="ARBA" id="ARBA00023136"/>
    </source>
</evidence>
<evidence type="ECO:0000259" key="9">
    <source>
        <dbReference type="PROSITE" id="PS50893"/>
    </source>
</evidence>
<keyword evidence="6 10" id="KW-0067">ATP-binding</keyword>
<comment type="subcellular location">
    <subcellularLocation>
        <location evidence="1">Cell membrane</location>
        <topology evidence="1">Peripheral membrane protein</topology>
    </subcellularLocation>
</comment>
<evidence type="ECO:0000256" key="3">
    <source>
        <dbReference type="ARBA" id="ARBA00022448"/>
    </source>
</evidence>
<keyword evidence="8" id="KW-0472">Membrane</keyword>
<dbReference type="InterPro" id="IPR017871">
    <property type="entry name" value="ABC_transporter-like_CS"/>
</dbReference>
<evidence type="ECO:0000313" key="10">
    <source>
        <dbReference type="EMBL" id="GER92620.1"/>
    </source>
</evidence>
<dbReference type="PROSITE" id="PS00211">
    <property type="entry name" value="ABC_TRANSPORTER_1"/>
    <property type="match status" value="1"/>
</dbReference>
<evidence type="ECO:0000256" key="7">
    <source>
        <dbReference type="ARBA" id="ARBA00022970"/>
    </source>
</evidence>
<sequence length="257" mass="29084">MIKVKNLHKYYGQYHLFKGINLDIQKGEVVVFIGPSGSGKSTFLRCINGLEYFQDGEIDVDDVALHSINRLRPNKKDIEAIRKIRLKVGMVFQQFNLFPHMTVMENIIEAPTRVLGMNKNEAIENANMLLRRINIEEKANSYPDELSGGEQQRAAIARALAMRPEAMLFDEPTSSLDPEMVGEVLAVIKDLVEEGMTALIATHEMDFAKEVADRIVVFDKGDIIEIGTPDEIFTNPKIERTKIFLNRTQRNAVPLKP</sequence>
<dbReference type="Pfam" id="PF00005">
    <property type="entry name" value="ABC_tran"/>
    <property type="match status" value="1"/>
</dbReference>
<evidence type="ECO:0000256" key="6">
    <source>
        <dbReference type="ARBA" id="ARBA00022840"/>
    </source>
</evidence>
<keyword evidence="7" id="KW-0029">Amino-acid transport</keyword>
<dbReference type="AlphaFoldDB" id="A0A5J4L1B5"/>
<dbReference type="GO" id="GO:0016887">
    <property type="term" value="F:ATP hydrolysis activity"/>
    <property type="evidence" value="ECO:0007669"/>
    <property type="project" value="InterPro"/>
</dbReference>
<evidence type="ECO:0000256" key="2">
    <source>
        <dbReference type="ARBA" id="ARBA00005417"/>
    </source>
</evidence>
<evidence type="ECO:0000256" key="5">
    <source>
        <dbReference type="ARBA" id="ARBA00022741"/>
    </source>
</evidence>
<dbReference type="GO" id="GO:0005886">
    <property type="term" value="C:plasma membrane"/>
    <property type="evidence" value="ECO:0007669"/>
    <property type="project" value="UniProtKB-SubCell"/>
</dbReference>
<proteinExistence type="inferred from homology"/>
<dbReference type="InterPro" id="IPR050086">
    <property type="entry name" value="MetN_ABC_transporter-like"/>
</dbReference>
<dbReference type="CDD" id="cd03262">
    <property type="entry name" value="ABC_HisP_GlnQ"/>
    <property type="match status" value="1"/>
</dbReference>
<evidence type="ECO:0000256" key="4">
    <source>
        <dbReference type="ARBA" id="ARBA00022475"/>
    </source>
</evidence>
<dbReference type="InterPro" id="IPR003439">
    <property type="entry name" value="ABC_transporter-like_ATP-bd"/>
</dbReference>
<keyword evidence="3" id="KW-0813">Transport</keyword>
<dbReference type="PIRSF" id="PIRSF039085">
    <property type="entry name" value="ABC_ATPase_HisP"/>
    <property type="match status" value="1"/>
</dbReference>
<reference evidence="10" key="1">
    <citation type="submission" date="2019-10" db="EMBL/GenBank/DDBJ databases">
        <title>Metagenomic sequencing of thiosulfate-disproportionating enrichment culture.</title>
        <authorList>
            <person name="Umezawa K."/>
            <person name="Kojima H."/>
            <person name="Fukui M."/>
        </authorList>
    </citation>
    <scope>NUCLEOTIDE SEQUENCE</scope>
    <source>
        <strain evidence="10">45J</strain>
    </source>
</reference>
<dbReference type="FunFam" id="3.40.50.300:FF:000020">
    <property type="entry name" value="Amino acid ABC transporter ATP-binding component"/>
    <property type="match status" value="1"/>
</dbReference>
<dbReference type="PROSITE" id="PS50893">
    <property type="entry name" value="ABC_TRANSPORTER_2"/>
    <property type="match status" value="1"/>
</dbReference>
<name>A0A5J4L1B5_9ZZZZ</name>
<dbReference type="SMART" id="SM00382">
    <property type="entry name" value="AAA"/>
    <property type="match status" value="1"/>
</dbReference>
<comment type="caution">
    <text evidence="10">The sequence shown here is derived from an EMBL/GenBank/DDBJ whole genome shotgun (WGS) entry which is preliminary data.</text>
</comment>
<organism evidence="10">
    <name type="scientific">hot springs metagenome</name>
    <dbReference type="NCBI Taxonomy" id="433727"/>
    <lineage>
        <taxon>unclassified sequences</taxon>
        <taxon>metagenomes</taxon>
        <taxon>ecological metagenomes</taxon>
    </lineage>
</organism>
<evidence type="ECO:0000256" key="1">
    <source>
        <dbReference type="ARBA" id="ARBA00004202"/>
    </source>
</evidence>